<dbReference type="Proteomes" id="UP000006160">
    <property type="component" value="Plasmid pCLG1"/>
</dbReference>
<evidence type="ECO:0000313" key="3">
    <source>
        <dbReference type="Proteomes" id="UP000006160"/>
    </source>
</evidence>
<evidence type="ECO:0000256" key="1">
    <source>
        <dbReference type="SAM" id="Phobius"/>
    </source>
</evidence>
<feature type="transmembrane region" description="Helical" evidence="1">
    <location>
        <begin position="7"/>
        <end position="27"/>
    </location>
</feature>
<proteinExistence type="predicted"/>
<organism evidence="2 3">
    <name type="scientific">Clostridium botulinum D str. 1873</name>
    <dbReference type="NCBI Taxonomy" id="592027"/>
    <lineage>
        <taxon>Bacteria</taxon>
        <taxon>Bacillati</taxon>
        <taxon>Bacillota</taxon>
        <taxon>Clostridia</taxon>
        <taxon>Eubacteriales</taxon>
        <taxon>Clostridiaceae</taxon>
        <taxon>Clostridium</taxon>
    </lineage>
</organism>
<feature type="transmembrane region" description="Helical" evidence="1">
    <location>
        <begin position="66"/>
        <end position="85"/>
    </location>
</feature>
<gene>
    <name evidence="2" type="ORF">CLG_0049</name>
</gene>
<protein>
    <submittedName>
        <fullName evidence="2">Uncharacterized protein</fullName>
    </submittedName>
</protein>
<keyword evidence="2" id="KW-0614">Plasmid</keyword>
<feature type="transmembrane region" description="Helical" evidence="1">
    <location>
        <begin position="97"/>
        <end position="117"/>
    </location>
</feature>
<keyword evidence="1" id="KW-0472">Membrane</keyword>
<sequence>MKKIINIFIGLSLFIMSLSIFSYHIIVGSDIPVNVNLNQVIRFSVIIFIYIILQLLYIIKSNNNPIIMNLILIIFLMFIWSMDFIENSAYKYHKYHTLMSSIGFWSTMFILFIYIFTFRKKYFSKRRDY</sequence>
<accession>A0A9N7AZ07</accession>
<keyword evidence="1" id="KW-0812">Transmembrane</keyword>
<keyword evidence="1" id="KW-1133">Transmembrane helix</keyword>
<name>A0A9N7AZ07_CLOBO</name>
<dbReference type="EMBL" id="CP001659">
    <property type="protein sequence ID" value="ACT33661.1"/>
    <property type="molecule type" value="Genomic_DNA"/>
</dbReference>
<geneLocation type="plasmid" evidence="2 3">
    <name>pCLG1</name>
</geneLocation>
<reference evidence="2 3" key="1">
    <citation type="submission" date="2009-06" db="EMBL/GenBank/DDBJ databases">
        <authorList>
            <person name="Shrivastava S."/>
            <person name="Brinkac L.B."/>
            <person name="Brown J.L."/>
            <person name="Bruce D.B."/>
            <person name="Detter C."/>
            <person name="Green L.D."/>
            <person name="Munk C.A."/>
            <person name="Rogers Y.C."/>
            <person name="Tapia R."/>
            <person name="Saunders E.S."/>
            <person name="Sims D.R."/>
            <person name="Smith L.A."/>
            <person name="Smith T.J."/>
            <person name="Sutton G."/>
            <person name="Brettin T."/>
        </authorList>
    </citation>
    <scope>NUCLEOTIDE SEQUENCE [LARGE SCALE GENOMIC DNA]</scope>
    <source>
        <strain evidence="3">D str. 1873</strain>
        <plasmid evidence="2 3">pCLG1</plasmid>
    </source>
</reference>
<dbReference type="AlphaFoldDB" id="A0A9N7AZ07"/>
<feature type="transmembrane region" description="Helical" evidence="1">
    <location>
        <begin position="39"/>
        <end position="59"/>
    </location>
</feature>
<evidence type="ECO:0000313" key="2">
    <source>
        <dbReference type="EMBL" id="ACT33661.1"/>
    </source>
</evidence>